<dbReference type="EMBL" id="MCYL01000024">
    <property type="protein sequence ID" value="PML55295.1"/>
    <property type="molecule type" value="Genomic_DNA"/>
</dbReference>
<accession>A0A2N7IE79</accession>
<comment type="caution">
    <text evidence="1">The sequence shown here is derived from an EMBL/GenBank/DDBJ whole genome shotgun (WGS) entry which is preliminary data.</text>
</comment>
<protein>
    <submittedName>
        <fullName evidence="1">Uncharacterized protein</fullName>
    </submittedName>
</protein>
<dbReference type="AlphaFoldDB" id="A0A2N7IE79"/>
<evidence type="ECO:0000313" key="2">
    <source>
        <dbReference type="Proteomes" id="UP000235746"/>
    </source>
</evidence>
<dbReference type="RefSeq" id="WP_102578753.1">
    <property type="nucleotide sequence ID" value="NZ_MCYL01000024.1"/>
</dbReference>
<sequence length="60" mass="6742">MEVLILVCCLINPVPDTPNGKIENSIIINSFNDSSFEVKPVCYVVEDEKQCKSKSKKPTR</sequence>
<name>A0A2N7IE79_9VIBR</name>
<dbReference type="Proteomes" id="UP000235746">
    <property type="component" value="Unassembled WGS sequence"/>
</dbReference>
<evidence type="ECO:0000313" key="1">
    <source>
        <dbReference type="EMBL" id="PML55295.1"/>
    </source>
</evidence>
<organism evidence="1 2">
    <name type="scientific">Vibrio lentus</name>
    <dbReference type="NCBI Taxonomy" id="136468"/>
    <lineage>
        <taxon>Bacteria</taxon>
        <taxon>Pseudomonadati</taxon>
        <taxon>Pseudomonadota</taxon>
        <taxon>Gammaproteobacteria</taxon>
        <taxon>Vibrionales</taxon>
        <taxon>Vibrionaceae</taxon>
        <taxon>Vibrio</taxon>
    </lineage>
</organism>
<proteinExistence type="predicted"/>
<reference evidence="2" key="1">
    <citation type="submission" date="2016-07" db="EMBL/GenBank/DDBJ databases">
        <title>Nontailed viruses are major unrecognized killers of bacteria in the ocean.</title>
        <authorList>
            <person name="Kauffman K."/>
            <person name="Hussain F."/>
            <person name="Yang J."/>
            <person name="Arevalo P."/>
            <person name="Brown J."/>
            <person name="Cutler M."/>
            <person name="Kelly L."/>
            <person name="Polz M.F."/>
        </authorList>
    </citation>
    <scope>NUCLEOTIDE SEQUENCE [LARGE SCALE GENOMIC DNA]</scope>
    <source>
        <strain evidence="2">10N.261.51.B8</strain>
    </source>
</reference>
<gene>
    <name evidence="1" type="ORF">BCT74_08175</name>
</gene>